<keyword evidence="2" id="KW-1185">Reference proteome</keyword>
<dbReference type="Proteomes" id="UP000050969">
    <property type="component" value="Unassembled WGS sequence"/>
</dbReference>
<comment type="caution">
    <text evidence="1">The sequence shown here is derived from an EMBL/GenBank/DDBJ whole genome shotgun (WGS) entry which is preliminary data.</text>
</comment>
<dbReference type="AlphaFoldDB" id="A0A0R2MN40"/>
<proteinExistence type="predicted"/>
<dbReference type="PATRIC" id="fig|1293598.4.peg.215"/>
<dbReference type="EMBL" id="JQCE01000075">
    <property type="protein sequence ID" value="KRO15112.1"/>
    <property type="molecule type" value="Genomic_DNA"/>
</dbReference>
<organism evidence="1 2">
    <name type="scientific">Lacticaseibacillus saniviri JCM 17471 = DSM 24301</name>
    <dbReference type="NCBI Taxonomy" id="1293598"/>
    <lineage>
        <taxon>Bacteria</taxon>
        <taxon>Bacillati</taxon>
        <taxon>Bacillota</taxon>
        <taxon>Bacilli</taxon>
        <taxon>Lactobacillales</taxon>
        <taxon>Lactobacillaceae</taxon>
        <taxon>Lacticaseibacillus</taxon>
    </lineage>
</organism>
<name>A0A0R2MN40_9LACO</name>
<accession>A0A0R2MN40</accession>
<dbReference type="STRING" id="1293598.IV56_GL000200"/>
<evidence type="ECO:0000313" key="1">
    <source>
        <dbReference type="EMBL" id="KRO15112.1"/>
    </source>
</evidence>
<reference evidence="1 2" key="1">
    <citation type="journal article" date="2015" name="Genome Announc.">
        <title>Expanding the biotechnology potential of lactobacilli through comparative genomics of 213 strains and associated genera.</title>
        <authorList>
            <person name="Sun Z."/>
            <person name="Harris H.M."/>
            <person name="McCann A."/>
            <person name="Guo C."/>
            <person name="Argimon S."/>
            <person name="Zhang W."/>
            <person name="Yang X."/>
            <person name="Jeffery I.B."/>
            <person name="Cooney J.C."/>
            <person name="Kagawa T.F."/>
            <person name="Liu W."/>
            <person name="Song Y."/>
            <person name="Salvetti E."/>
            <person name="Wrobel A."/>
            <person name="Rasinkangas P."/>
            <person name="Parkhill J."/>
            <person name="Rea M.C."/>
            <person name="O'Sullivan O."/>
            <person name="Ritari J."/>
            <person name="Douillard F.P."/>
            <person name="Paul Ross R."/>
            <person name="Yang R."/>
            <person name="Briner A.E."/>
            <person name="Felis G.E."/>
            <person name="de Vos W.M."/>
            <person name="Barrangou R."/>
            <person name="Klaenhammer T.R."/>
            <person name="Caufield P.W."/>
            <person name="Cui Y."/>
            <person name="Zhang H."/>
            <person name="O'Toole P.W."/>
        </authorList>
    </citation>
    <scope>NUCLEOTIDE SEQUENCE [LARGE SCALE GENOMIC DNA]</scope>
    <source>
        <strain evidence="1 2">DSM 24301</strain>
    </source>
</reference>
<sequence>MSLLEQLDTLPFIPDIVLDITTLVVIPITNHPRAHALVIDGTHGTFLTNQHAHSMMTHLIDLQGPLVLWLRYIEQAALELLGFETAFRSSPSVTVLNGEYYFALSSAKHRDAIWVSGHLLQEWQYTAKKRLIITLDQAHPLSIQLPTTMPLRQLTNLFQFATVVALSYQDAISEMMHRLKPVVLLENLPRVATSTWQLTRDGVRHVIDQLAMLNPDWAHYGMANDFVDMMRQKSFAQ</sequence>
<gene>
    <name evidence="1" type="ORF">IV56_GL000200</name>
</gene>
<protein>
    <submittedName>
        <fullName evidence="1">Uncharacterized protein</fullName>
    </submittedName>
</protein>
<evidence type="ECO:0000313" key="2">
    <source>
        <dbReference type="Proteomes" id="UP000050969"/>
    </source>
</evidence>